<evidence type="ECO:0000313" key="3">
    <source>
        <dbReference type="Proteomes" id="UP000230405"/>
    </source>
</evidence>
<dbReference type="Gene3D" id="3.30.750.24">
    <property type="entry name" value="STAS domain"/>
    <property type="match status" value="1"/>
</dbReference>
<dbReference type="InterPro" id="IPR036513">
    <property type="entry name" value="STAS_dom_sf"/>
</dbReference>
<comment type="caution">
    <text evidence="2">The sequence shown here is derived from an EMBL/GenBank/DDBJ whole genome shotgun (WGS) entry which is preliminary data.</text>
</comment>
<gene>
    <name evidence="2" type="ORF">COX77_01455</name>
</gene>
<proteinExistence type="predicted"/>
<protein>
    <recommendedName>
        <fullName evidence="1">STAS domain-containing protein</fullName>
    </recommendedName>
</protein>
<dbReference type="Proteomes" id="UP000230405">
    <property type="component" value="Unassembled WGS sequence"/>
</dbReference>
<evidence type="ECO:0000313" key="2">
    <source>
        <dbReference type="EMBL" id="PIZ99435.1"/>
    </source>
</evidence>
<reference evidence="3" key="1">
    <citation type="submission" date="2017-09" db="EMBL/GenBank/DDBJ databases">
        <title>Depth-based differentiation of microbial function through sediment-hosted aquifers and enrichment of novel symbionts in the deep terrestrial subsurface.</title>
        <authorList>
            <person name="Probst A.J."/>
            <person name="Ladd B."/>
            <person name="Jarett J.K."/>
            <person name="Geller-Mcgrath D.E."/>
            <person name="Sieber C.M.K."/>
            <person name="Emerson J.B."/>
            <person name="Anantharaman K."/>
            <person name="Thomas B.C."/>
            <person name="Malmstrom R."/>
            <person name="Stieglmeier M."/>
            <person name="Klingl A."/>
            <person name="Woyke T."/>
            <person name="Ryan C.M."/>
            <person name="Banfield J.F."/>
        </authorList>
    </citation>
    <scope>NUCLEOTIDE SEQUENCE [LARGE SCALE GENOMIC DNA]</scope>
</reference>
<accession>A0A2M7VFN3</accession>
<dbReference type="CDD" id="cd07043">
    <property type="entry name" value="STAS_anti-anti-sigma_factors"/>
    <property type="match status" value="1"/>
</dbReference>
<sequence>MNKILMEIKDNIFICRLLGKFIATIDPQTNLVDKFNSLVDDYLRECETSKRTPNIIINLAETELVNATGLGAFISCLQTTRRLEGMLILVNVPEKVNNLLIITKLYSIFTTALSCDSAVALIKAKGTSGY</sequence>
<dbReference type="EMBL" id="PFPO01000027">
    <property type="protein sequence ID" value="PIZ99435.1"/>
    <property type="molecule type" value="Genomic_DNA"/>
</dbReference>
<dbReference type="InterPro" id="IPR002645">
    <property type="entry name" value="STAS_dom"/>
</dbReference>
<organism evidence="2 3">
    <name type="scientific">Candidatus Komeilibacteria bacterium CG_4_10_14_0_2_um_filter_37_10</name>
    <dbReference type="NCBI Taxonomy" id="1974470"/>
    <lineage>
        <taxon>Bacteria</taxon>
        <taxon>Candidatus Komeiliibacteriota</taxon>
    </lineage>
</organism>
<dbReference type="AlphaFoldDB" id="A0A2M7VFN3"/>
<dbReference type="SUPFAM" id="SSF52091">
    <property type="entry name" value="SpoIIaa-like"/>
    <property type="match status" value="1"/>
</dbReference>
<feature type="domain" description="STAS" evidence="1">
    <location>
        <begin position="1"/>
        <end position="122"/>
    </location>
</feature>
<dbReference type="Pfam" id="PF01740">
    <property type="entry name" value="STAS"/>
    <property type="match status" value="1"/>
</dbReference>
<evidence type="ECO:0000259" key="1">
    <source>
        <dbReference type="PROSITE" id="PS50801"/>
    </source>
</evidence>
<dbReference type="PROSITE" id="PS50801">
    <property type="entry name" value="STAS"/>
    <property type="match status" value="1"/>
</dbReference>
<name>A0A2M7VFN3_9BACT</name>